<dbReference type="PANTHER" id="PTHR12839:SF7">
    <property type="entry name" value="REGULATOR OF NONSENSE TRANSCRIPTS 2"/>
    <property type="match status" value="1"/>
</dbReference>
<reference evidence="4" key="1">
    <citation type="submission" date="2025-08" db="UniProtKB">
        <authorList>
            <consortium name="RefSeq"/>
        </authorList>
    </citation>
    <scope>IDENTIFICATION</scope>
</reference>
<name>A0ABM1F3V8_PRICU</name>
<dbReference type="InterPro" id="IPR016024">
    <property type="entry name" value="ARM-type_fold"/>
</dbReference>
<feature type="domain" description="MIF4G" evidence="2">
    <location>
        <begin position="465"/>
        <end position="648"/>
    </location>
</feature>
<gene>
    <name evidence="4" type="primary">LOC106818978</name>
</gene>
<feature type="non-terminal residue" evidence="4">
    <location>
        <position position="1"/>
    </location>
</feature>
<dbReference type="SMART" id="SM00543">
    <property type="entry name" value="MIF4G"/>
    <property type="match status" value="2"/>
</dbReference>
<proteinExistence type="predicted"/>
<evidence type="ECO:0000259" key="2">
    <source>
        <dbReference type="SMART" id="SM00543"/>
    </source>
</evidence>
<dbReference type="Gene3D" id="1.25.40.180">
    <property type="match status" value="3"/>
</dbReference>
<feature type="domain" description="MIF4G" evidence="2">
    <location>
        <begin position="261"/>
        <end position="450"/>
    </location>
</feature>
<keyword evidence="3" id="KW-1185">Reference proteome</keyword>
<feature type="compositionally biased region" description="Basic and acidic residues" evidence="1">
    <location>
        <begin position="216"/>
        <end position="230"/>
    </location>
</feature>
<protein>
    <submittedName>
        <fullName evidence="4">LOW QUALITY PROTEIN: regulator of nonsense transcripts 2-like</fullName>
    </submittedName>
</protein>
<dbReference type="InterPro" id="IPR003890">
    <property type="entry name" value="MIF4G-like_typ-3"/>
</dbReference>
<sequence length="648" mass="74400">VSHLIRSDHDEHSNVSTILSFCKHCGEDYAGLVPRRYRLLAEKHSVTIPRSTVSHLIRSDHDEHSNVSTILSFCKHCGEDYAGLVPRRYRLLAEKHSVTIPRSTIYAAEKQRGIRNLLNDYYQSLCRHLDASHKELQAMERQNRRILHTKGELSQERRERHEAAIVAYQKLLTNTQAFSILFKDSDHAVAPPTAAETTDEALLEEEMANLEIEDAREAEEKQEGGSHEPEEAAAPAVVTDAAGAEEEVETSGGSMMKHLMDDYLGRLLQCINRDLIDKAAMDFCMNLNTKGNRRKLARCLFLVPRTRLDLLPFYARLVAALFPCVPDVATDLVPMLKSEFKFHLRKKDQLNVESKVKVVRFIGELTKFKMYTKAESLYCLKLLLFDFTHLNVEMACNLLETCGRFMFRSPDSYHRTKVYLEQMMRKKSVMHMDSRHVTMIENAFYYCNPPEVQRSQEKVRPPMHEYIRRLIYKDLSKVTIEKVLRQLRKLPWNDRDAASYTTKMLSCISNVKYNNIHCVANLLAGLVPYQEHVGPQVVDAVLEDMRLGMEVNHPRMNQRRVSGAKFLGELYNYRLVESAVVFKMLYSLVTFGGGATAADGDAVTSDLDPPEHLFRVRLVCTVLDTCGQYFDRGSSRKKLDCFLIYFQK</sequence>
<dbReference type="SUPFAM" id="SSF48371">
    <property type="entry name" value="ARM repeat"/>
    <property type="match status" value="2"/>
</dbReference>
<dbReference type="Proteomes" id="UP000695022">
    <property type="component" value="Unplaced"/>
</dbReference>
<dbReference type="Pfam" id="PF02854">
    <property type="entry name" value="MIF4G"/>
    <property type="match status" value="2"/>
</dbReference>
<evidence type="ECO:0000256" key="1">
    <source>
        <dbReference type="SAM" id="MobiDB-lite"/>
    </source>
</evidence>
<dbReference type="PANTHER" id="PTHR12839">
    <property type="entry name" value="NONSENSE-MEDIATED MRNA DECAY PROTEIN 2 UP-FRAMESHIFT SUPPRESSOR 2"/>
    <property type="match status" value="1"/>
</dbReference>
<accession>A0ABM1F3V8</accession>
<evidence type="ECO:0000313" key="3">
    <source>
        <dbReference type="Proteomes" id="UP000695022"/>
    </source>
</evidence>
<evidence type="ECO:0000313" key="4">
    <source>
        <dbReference type="RefSeq" id="XP_014679129.1"/>
    </source>
</evidence>
<feature type="region of interest" description="Disordered" evidence="1">
    <location>
        <begin position="216"/>
        <end position="237"/>
    </location>
</feature>
<organism evidence="3 4">
    <name type="scientific">Priapulus caudatus</name>
    <name type="common">Priapulid worm</name>
    <dbReference type="NCBI Taxonomy" id="37621"/>
    <lineage>
        <taxon>Eukaryota</taxon>
        <taxon>Metazoa</taxon>
        <taxon>Ecdysozoa</taxon>
        <taxon>Scalidophora</taxon>
        <taxon>Priapulida</taxon>
        <taxon>Priapulimorpha</taxon>
        <taxon>Priapulimorphida</taxon>
        <taxon>Priapulidae</taxon>
        <taxon>Priapulus</taxon>
    </lineage>
</organism>
<dbReference type="GeneID" id="106818978"/>
<dbReference type="InterPro" id="IPR039762">
    <property type="entry name" value="Nmd2/UPF2"/>
</dbReference>
<dbReference type="RefSeq" id="XP_014679129.1">
    <property type="nucleotide sequence ID" value="XM_014823643.1"/>
</dbReference>